<dbReference type="EMBL" id="JARQWQ010000017">
    <property type="protein sequence ID" value="KAK2566315.1"/>
    <property type="molecule type" value="Genomic_DNA"/>
</dbReference>
<dbReference type="PANTHER" id="PTHR19860:SF14">
    <property type="entry name" value="DUF4062 DOMAIN-CONTAINING PROTEIN"/>
    <property type="match status" value="1"/>
</dbReference>
<feature type="region of interest" description="Disordered" evidence="2">
    <location>
        <begin position="589"/>
        <end position="608"/>
    </location>
</feature>
<dbReference type="InterPro" id="IPR011990">
    <property type="entry name" value="TPR-like_helical_dom_sf"/>
</dbReference>
<dbReference type="InterPro" id="IPR051191">
    <property type="entry name" value="DCAF12"/>
</dbReference>
<keyword evidence="1" id="KW-0677">Repeat</keyword>
<organism evidence="3 4">
    <name type="scientific">Acropora cervicornis</name>
    <name type="common">Staghorn coral</name>
    <dbReference type="NCBI Taxonomy" id="6130"/>
    <lineage>
        <taxon>Eukaryota</taxon>
        <taxon>Metazoa</taxon>
        <taxon>Cnidaria</taxon>
        <taxon>Anthozoa</taxon>
        <taxon>Hexacorallia</taxon>
        <taxon>Scleractinia</taxon>
        <taxon>Astrocoeniina</taxon>
        <taxon>Acroporidae</taxon>
        <taxon>Acropora</taxon>
    </lineage>
</organism>
<evidence type="ECO:0000256" key="2">
    <source>
        <dbReference type="SAM" id="MobiDB-lite"/>
    </source>
</evidence>
<evidence type="ECO:0000313" key="4">
    <source>
        <dbReference type="Proteomes" id="UP001249851"/>
    </source>
</evidence>
<keyword evidence="4" id="KW-1185">Reference proteome</keyword>
<comment type="caution">
    <text evidence="3">The sequence shown here is derived from an EMBL/GenBank/DDBJ whole genome shotgun (WGS) entry which is preliminary data.</text>
</comment>
<accession>A0AAD9VA14</accession>
<dbReference type="PANTHER" id="PTHR19860">
    <property type="entry name" value="DDB1- AND CUL4-ASSOCIATED FACTOR 12-RELATED"/>
    <property type="match status" value="1"/>
</dbReference>
<dbReference type="Gene3D" id="1.25.40.10">
    <property type="entry name" value="Tetratricopeptide repeat domain"/>
    <property type="match status" value="1"/>
</dbReference>
<dbReference type="SUPFAM" id="SSF48452">
    <property type="entry name" value="TPR-like"/>
    <property type="match status" value="2"/>
</dbReference>
<sequence>MGCGTSRPPIVSSANQPQTRPKPEGKESASIGYESENERIGHDGESERVNTEEFTSLSYEEVAALRPTNPENMWAIVKKSSDTNRDWKLDSVKNRRGWKTIRLFVSSTFRDFHAEREALVKEVFPDLRLWCEQRKLHLVECDLRWGVPKDSTTEETIKICLGELDRCHEDNVVPYFLNLNCARAGWIPTFGDLTYNLAVQYGWVYGLSLTEMEIVHALFLIRDDDFTERLPSEIKEAFVDDNDLCFEKMKKLKEMLQEHFPAENIVHYKVDCDATSVSKSAQLHDEREVKLKGINGSDSVFYKTVFEFFRNRIEHQYPLDPTPEDPLEAQKTAHESFLDTRGQVVLGRDKILEERDVVSDLDSLVQLTNSLLSNKNTKPCVVIVDAINQMDDDKIQYLTRWLPETLSPNVKVVLSMINDTECHRLLRSYKSGPREITCGQLDYHSRRLIVENILRLYNKRLDDRQMSMLLEKEGSANPLWLTLACEELRVYGVFNKMDDKIASLSDDLISLEEQVLTRFEEENGGQIVVGTVCLLETSRHGLLETELLQMLADESTLTPPPYIEGESDQITITQADQTDAVDETYIQKEDDEKEGGDGEKKADAAVSGAKGKRKEKKFVPAAKWALVYRALKPLLRPCGDLGEGRLDFYHRSISKAVRRKLTRCLLEWEVFERLFSEDFSIDLLRSWQKAGGYATASALYKESLQVLRDSNTALEELAKRIEMVVMFLIQAGQYSDAHEMLNELLKLEEESLGARTDKLADIYQLMSKTKSEHKTAMIDILIAHHLSIVADLESGNSEQTRKECFKYIDEAIDIFMRMLNRSFELCLKTYGEKHMLMLRLYLNIGILYEDNRDFQKAYDYFVKWHETCLEVLGPSHPKTARARDTLSEASYVRIREQRERQAAGTA</sequence>
<evidence type="ECO:0000256" key="1">
    <source>
        <dbReference type="ARBA" id="ARBA00022737"/>
    </source>
</evidence>
<feature type="region of interest" description="Disordered" evidence="2">
    <location>
        <begin position="1"/>
        <end position="53"/>
    </location>
</feature>
<proteinExistence type="predicted"/>
<reference evidence="3" key="2">
    <citation type="journal article" date="2023" name="Science">
        <title>Genomic signatures of disease resistance in endangered staghorn corals.</title>
        <authorList>
            <person name="Vollmer S.V."/>
            <person name="Selwyn J.D."/>
            <person name="Despard B.A."/>
            <person name="Roesel C.L."/>
        </authorList>
    </citation>
    <scope>NUCLEOTIDE SEQUENCE</scope>
    <source>
        <strain evidence="3">K2</strain>
    </source>
</reference>
<dbReference type="AlphaFoldDB" id="A0AAD9VA14"/>
<feature type="compositionally biased region" description="Basic and acidic residues" evidence="2">
    <location>
        <begin position="589"/>
        <end position="603"/>
    </location>
</feature>
<evidence type="ECO:0000313" key="3">
    <source>
        <dbReference type="EMBL" id="KAK2566315.1"/>
    </source>
</evidence>
<dbReference type="SUPFAM" id="SSF52540">
    <property type="entry name" value="P-loop containing nucleoside triphosphate hydrolases"/>
    <property type="match status" value="1"/>
</dbReference>
<dbReference type="InterPro" id="IPR027417">
    <property type="entry name" value="P-loop_NTPase"/>
</dbReference>
<reference evidence="3" key="1">
    <citation type="journal article" date="2023" name="G3 (Bethesda)">
        <title>Whole genome assembly and annotation of the endangered Caribbean coral Acropora cervicornis.</title>
        <authorList>
            <person name="Selwyn J.D."/>
            <person name="Vollmer S.V."/>
        </authorList>
    </citation>
    <scope>NUCLEOTIDE SEQUENCE</scope>
    <source>
        <strain evidence="3">K2</strain>
    </source>
</reference>
<dbReference type="GO" id="GO:0080008">
    <property type="term" value="C:Cul4-RING E3 ubiquitin ligase complex"/>
    <property type="evidence" value="ECO:0007669"/>
    <property type="project" value="TreeGrafter"/>
</dbReference>
<protein>
    <submittedName>
        <fullName evidence="3">Telomerase protein component 1</fullName>
    </submittedName>
</protein>
<name>A0AAD9VA14_ACRCE</name>
<gene>
    <name evidence="3" type="ORF">P5673_009807</name>
</gene>
<feature type="compositionally biased region" description="Basic and acidic residues" evidence="2">
    <location>
        <begin position="36"/>
        <end position="51"/>
    </location>
</feature>
<dbReference type="Proteomes" id="UP001249851">
    <property type="component" value="Unassembled WGS sequence"/>
</dbReference>